<dbReference type="KEGG" id="add:HUW48_22230"/>
<evidence type="ECO:0000313" key="1">
    <source>
        <dbReference type="EMBL" id="QMU30573.1"/>
    </source>
</evidence>
<proteinExistence type="predicted"/>
<name>A0A7L7LCS0_9BACT</name>
<gene>
    <name evidence="1" type="ORF">HUW48_22230</name>
</gene>
<dbReference type="EMBL" id="CP055153">
    <property type="protein sequence ID" value="QMU30573.1"/>
    <property type="molecule type" value="Genomic_DNA"/>
</dbReference>
<dbReference type="Proteomes" id="UP000514509">
    <property type="component" value="Chromosome"/>
</dbReference>
<protein>
    <submittedName>
        <fullName evidence="1">Uncharacterized protein</fullName>
    </submittedName>
</protein>
<reference evidence="1 2" key="1">
    <citation type="submission" date="2020-08" db="EMBL/GenBank/DDBJ databases">
        <title>Adhaeribacter dokdonensis sp. nov., isolated from the rhizosphere of Elymus tsukushiensis, a plant native to the Dokdo Islands, Republic of Korea.</title>
        <authorList>
            <person name="Ghim S.Y."/>
        </authorList>
    </citation>
    <scope>NUCLEOTIDE SEQUENCE [LARGE SCALE GENOMIC DNA]</scope>
    <source>
        <strain evidence="1 2">KUDC8001</strain>
    </source>
</reference>
<accession>A0A7L7LCS0</accession>
<dbReference type="PROSITE" id="PS51257">
    <property type="entry name" value="PROKAR_LIPOPROTEIN"/>
    <property type="match status" value="1"/>
</dbReference>
<sequence length="246" mass="27543">MKKLFVVIGAAFILLSCDKEAVVEPKQSLVSTSADIRTAKVNKQEIQTLIRSWAEWVYGRNSSVAPFLDPNGSLQDLNQPFTSGVFMLGGGSSPEPVTRTVTISLSQYQFVFVPLVVLTGFFNQCIPGSYPNNPEAYFQSQFKEGLNGPKDLTLLWDDVSLLSTKQKDARTNSGLFNFHVDPSYFFESNQCLEDFKSLSVVYADGYWAKIPLTLGTHTLTVGGNFDLRRFKYEFSNMVNYTIHVVE</sequence>
<dbReference type="RefSeq" id="WP_182413019.1">
    <property type="nucleotide sequence ID" value="NZ_CP055153.1"/>
</dbReference>
<dbReference type="AlphaFoldDB" id="A0A7L7LCS0"/>
<organism evidence="1 2">
    <name type="scientific">Adhaeribacter radiodurans</name>
    <dbReference type="NCBI Taxonomy" id="2745197"/>
    <lineage>
        <taxon>Bacteria</taxon>
        <taxon>Pseudomonadati</taxon>
        <taxon>Bacteroidota</taxon>
        <taxon>Cytophagia</taxon>
        <taxon>Cytophagales</taxon>
        <taxon>Hymenobacteraceae</taxon>
        <taxon>Adhaeribacter</taxon>
    </lineage>
</organism>
<evidence type="ECO:0000313" key="2">
    <source>
        <dbReference type="Proteomes" id="UP000514509"/>
    </source>
</evidence>
<keyword evidence="2" id="KW-1185">Reference proteome</keyword>